<feature type="active site" evidence="4">
    <location>
        <position position="446"/>
    </location>
</feature>
<dbReference type="InterPro" id="IPR002586">
    <property type="entry name" value="CobQ/CobB/MinD/ParA_Nub-bd_dom"/>
</dbReference>
<dbReference type="InterPro" id="IPR011698">
    <property type="entry name" value="GATase_3"/>
</dbReference>
<comment type="similarity">
    <text evidence="4">Belongs to the CobB/CobQ family. CobQ subfamily.</text>
</comment>
<dbReference type="STRING" id="393762.SAMN05660472_01803"/>
<dbReference type="RefSeq" id="WP_244269513.1">
    <property type="nucleotide sequence ID" value="NZ_FNFP01000003.1"/>
</dbReference>
<dbReference type="EMBL" id="FNFP01000003">
    <property type="protein sequence ID" value="SDK69888.1"/>
    <property type="molecule type" value="Genomic_DNA"/>
</dbReference>
<dbReference type="GO" id="GO:0003824">
    <property type="term" value="F:catalytic activity"/>
    <property type="evidence" value="ECO:0007669"/>
    <property type="project" value="InterPro"/>
</dbReference>
<feature type="active site" description="Nucleophile" evidence="4">
    <location>
        <position position="333"/>
    </location>
</feature>
<dbReference type="InterPro" id="IPR027417">
    <property type="entry name" value="P-loop_NTPase"/>
</dbReference>
<evidence type="ECO:0000259" key="5">
    <source>
        <dbReference type="Pfam" id="PF01656"/>
    </source>
</evidence>
<dbReference type="InterPro" id="IPR047045">
    <property type="entry name" value="CobQ_N"/>
</dbReference>
<dbReference type="GO" id="GO:0009236">
    <property type="term" value="P:cobalamin biosynthetic process"/>
    <property type="evidence" value="ECO:0007669"/>
    <property type="project" value="UniProtKB-UniRule"/>
</dbReference>
<organism evidence="7 8">
    <name type="scientific">Natronincola ferrireducens</name>
    <dbReference type="NCBI Taxonomy" id="393762"/>
    <lineage>
        <taxon>Bacteria</taxon>
        <taxon>Bacillati</taxon>
        <taxon>Bacillota</taxon>
        <taxon>Clostridia</taxon>
        <taxon>Peptostreptococcales</taxon>
        <taxon>Natronincolaceae</taxon>
        <taxon>Natronincola</taxon>
    </lineage>
</organism>
<protein>
    <recommendedName>
        <fullName evidence="4">Cobyric acid synthase</fullName>
    </recommendedName>
</protein>
<dbReference type="InterPro" id="IPR033949">
    <property type="entry name" value="CobQ_GATase1"/>
</dbReference>
<dbReference type="Pfam" id="PF01656">
    <property type="entry name" value="CbiA"/>
    <property type="match status" value="1"/>
</dbReference>
<feature type="domain" description="CobB/CobQ-like glutamine amidotransferase" evidence="6">
    <location>
        <begin position="255"/>
        <end position="452"/>
    </location>
</feature>
<dbReference type="Proteomes" id="UP000198718">
    <property type="component" value="Unassembled WGS sequence"/>
</dbReference>
<dbReference type="InterPro" id="IPR029062">
    <property type="entry name" value="Class_I_gatase-like"/>
</dbReference>
<dbReference type="CDD" id="cd05389">
    <property type="entry name" value="CobQ_N"/>
    <property type="match status" value="1"/>
</dbReference>
<dbReference type="HAMAP" id="MF_00028">
    <property type="entry name" value="CobQ"/>
    <property type="match status" value="1"/>
</dbReference>
<dbReference type="GO" id="GO:0015420">
    <property type="term" value="F:ABC-type vitamin B12 transporter activity"/>
    <property type="evidence" value="ECO:0007669"/>
    <property type="project" value="UniProtKB-UniRule"/>
</dbReference>
<dbReference type="PROSITE" id="PS51274">
    <property type="entry name" value="GATASE_COBBQ"/>
    <property type="match status" value="1"/>
</dbReference>
<evidence type="ECO:0000259" key="6">
    <source>
        <dbReference type="Pfam" id="PF07685"/>
    </source>
</evidence>
<dbReference type="PANTHER" id="PTHR21343">
    <property type="entry name" value="DETHIOBIOTIN SYNTHETASE"/>
    <property type="match status" value="1"/>
</dbReference>
<evidence type="ECO:0000256" key="2">
    <source>
        <dbReference type="ARBA" id="ARBA00022573"/>
    </source>
</evidence>
<dbReference type="AlphaFoldDB" id="A0A1G9E1C9"/>
<comment type="function">
    <text evidence="4">Catalyzes amidations at positions B, D, E, and G on adenosylcobyrinic A,C-diamide. NH(2) groups are provided by glutamine, and one molecule of ATP is hydrogenolyzed for each amidation.</text>
</comment>
<dbReference type="Pfam" id="PF07685">
    <property type="entry name" value="GATase_3"/>
    <property type="match status" value="1"/>
</dbReference>
<dbReference type="NCBIfam" id="NF001989">
    <property type="entry name" value="PRK00784.1"/>
    <property type="match status" value="1"/>
</dbReference>
<dbReference type="InterPro" id="IPR004459">
    <property type="entry name" value="CobQ_synth"/>
</dbReference>
<evidence type="ECO:0000313" key="8">
    <source>
        <dbReference type="Proteomes" id="UP000198718"/>
    </source>
</evidence>
<keyword evidence="2 4" id="KW-0169">Cobalamin biosynthesis</keyword>
<feature type="domain" description="CobQ/CobB/MinD/ParA nucleotide binding" evidence="5">
    <location>
        <begin position="7"/>
        <end position="230"/>
    </location>
</feature>
<evidence type="ECO:0000313" key="7">
    <source>
        <dbReference type="EMBL" id="SDK69888.1"/>
    </source>
</evidence>
<keyword evidence="8" id="KW-1185">Reference proteome</keyword>
<sequence>MNKGKSIMLQGTASSVGKSLLTAALCRIFHQEGYRVAPFKSQNMALNSFITEEGLEMGRAQVFQAEAAGIKPSAKMNPILLKPTGDSYAQVIVKGKVYKNMTAVEYHEFKPQLREMIKEVYDGLINSNDIVVIEGAGSPAEINLRDKDIVNMGMAEIADSPVILIGDIDKGGVFASIYGTVMLLTEEERKRIKGVIINKFRGDKRILEPGLKMLEDLTGIPVIGVIPYGDLNIEDEDSVTQRFTRESNKEGKVIVEVIQLPHISNFTDFHVFETLPDVYLRYITSGDRVGNPDLLIIPGSKNTIADLKYLRESGLEKEILRAYEEGSNVFGICGGYQILGQKIKDPLGVESSITEIKGLGLLDVETIFEGEKVTTQVEGRVTFEDEGLMKHCKNTSIKGYEIHMGRTKLGKDVEALVTIDKKLGETVAYKDGAVDKEGRVFGTYLHGIFDEVAFTQRMISNILTKKGLTPSATQPMTFEEFKNKEYDKLAKLVKENLDMNKIYEIMEE</sequence>
<comment type="pathway">
    <text evidence="1 4">Cofactor biosynthesis; adenosylcobalamin biosynthesis.</text>
</comment>
<dbReference type="Gene3D" id="3.40.50.880">
    <property type="match status" value="1"/>
</dbReference>
<evidence type="ECO:0000256" key="4">
    <source>
        <dbReference type="HAMAP-Rule" id="MF_00028"/>
    </source>
</evidence>
<dbReference type="PANTHER" id="PTHR21343:SF1">
    <property type="entry name" value="COBYRIC ACID SYNTHASE"/>
    <property type="match status" value="1"/>
</dbReference>
<accession>A0A1G9E1C9</accession>
<dbReference type="SUPFAM" id="SSF52317">
    <property type="entry name" value="Class I glutamine amidotransferase-like"/>
    <property type="match status" value="1"/>
</dbReference>
<dbReference type="UniPathway" id="UPA00148"/>
<name>A0A1G9E1C9_9FIRM</name>
<gene>
    <name evidence="4" type="primary">cobQ</name>
    <name evidence="7" type="ORF">SAMN05660472_01803</name>
</gene>
<reference evidence="7 8" key="1">
    <citation type="submission" date="2016-10" db="EMBL/GenBank/DDBJ databases">
        <authorList>
            <person name="de Groot N.N."/>
        </authorList>
    </citation>
    <scope>NUCLEOTIDE SEQUENCE [LARGE SCALE GENOMIC DNA]</scope>
    <source>
        <strain evidence="7 8">DSM 18346</strain>
    </source>
</reference>
<dbReference type="NCBIfam" id="TIGR00313">
    <property type="entry name" value="cobQ"/>
    <property type="match status" value="1"/>
</dbReference>
<dbReference type="Gene3D" id="3.40.50.300">
    <property type="entry name" value="P-loop containing nucleotide triphosphate hydrolases"/>
    <property type="match status" value="1"/>
</dbReference>
<evidence type="ECO:0000256" key="1">
    <source>
        <dbReference type="ARBA" id="ARBA00004953"/>
    </source>
</evidence>
<evidence type="ECO:0000256" key="3">
    <source>
        <dbReference type="ARBA" id="ARBA00022962"/>
    </source>
</evidence>
<dbReference type="SUPFAM" id="SSF52540">
    <property type="entry name" value="P-loop containing nucleoside triphosphate hydrolases"/>
    <property type="match status" value="1"/>
</dbReference>
<dbReference type="CDD" id="cd01750">
    <property type="entry name" value="GATase1_CobQ"/>
    <property type="match status" value="1"/>
</dbReference>
<keyword evidence="3 4" id="KW-0315">Glutamine amidotransferase</keyword>
<proteinExistence type="inferred from homology"/>